<evidence type="ECO:0000256" key="5">
    <source>
        <dbReference type="PROSITE-ProRule" id="PRU00047"/>
    </source>
</evidence>
<dbReference type="SUPFAM" id="SSF57756">
    <property type="entry name" value="Retrovirus zinc finger-like domains"/>
    <property type="match status" value="1"/>
</dbReference>
<dbReference type="SMART" id="SM00513">
    <property type="entry name" value="SAP"/>
    <property type="match status" value="1"/>
</dbReference>
<dbReference type="AlphaFoldDB" id="A0A0P9BSR3"/>
<reference evidence="10 11" key="1">
    <citation type="journal article" date="2007" name="Nature">
        <title>Evolution of genes and genomes on the Drosophila phylogeny.</title>
        <authorList>
            <consortium name="Drosophila 12 Genomes Consortium"/>
            <person name="Clark A.G."/>
            <person name="Eisen M.B."/>
            <person name="Smith D.R."/>
            <person name="Bergman C.M."/>
            <person name="Oliver B."/>
            <person name="Markow T.A."/>
            <person name="Kaufman T.C."/>
            <person name="Kellis M."/>
            <person name="Gelbart W."/>
            <person name="Iyer V.N."/>
            <person name="Pollard D.A."/>
            <person name="Sackton T.B."/>
            <person name="Larracuente A.M."/>
            <person name="Singh N.D."/>
            <person name="Abad J.P."/>
            <person name="Abt D.N."/>
            <person name="Adryan B."/>
            <person name="Aguade M."/>
            <person name="Akashi H."/>
            <person name="Anderson W.W."/>
            <person name="Aquadro C.F."/>
            <person name="Ardell D.H."/>
            <person name="Arguello R."/>
            <person name="Artieri C.G."/>
            <person name="Barbash D.A."/>
            <person name="Barker D."/>
            <person name="Barsanti P."/>
            <person name="Batterham P."/>
            <person name="Batzoglou S."/>
            <person name="Begun D."/>
            <person name="Bhutkar A."/>
            <person name="Blanco E."/>
            <person name="Bosak S.A."/>
            <person name="Bradley R.K."/>
            <person name="Brand A.D."/>
            <person name="Brent M.R."/>
            <person name="Brooks A.N."/>
            <person name="Brown R.H."/>
            <person name="Butlin R.K."/>
            <person name="Caggese C."/>
            <person name="Calvi B.R."/>
            <person name="Bernardo de Carvalho A."/>
            <person name="Caspi A."/>
            <person name="Castrezana S."/>
            <person name="Celniker S.E."/>
            <person name="Chang J.L."/>
            <person name="Chapple C."/>
            <person name="Chatterji S."/>
            <person name="Chinwalla A."/>
            <person name="Civetta A."/>
            <person name="Clifton S.W."/>
            <person name="Comeron J.M."/>
            <person name="Costello J.C."/>
            <person name="Coyne J.A."/>
            <person name="Daub J."/>
            <person name="David R.G."/>
            <person name="Delcher A.L."/>
            <person name="Delehaunty K."/>
            <person name="Do C.B."/>
            <person name="Ebling H."/>
            <person name="Edwards K."/>
            <person name="Eickbush T."/>
            <person name="Evans J.D."/>
            <person name="Filipski A."/>
            <person name="Findeiss S."/>
            <person name="Freyhult E."/>
            <person name="Fulton L."/>
            <person name="Fulton R."/>
            <person name="Garcia A.C."/>
            <person name="Gardiner A."/>
            <person name="Garfield D.A."/>
            <person name="Garvin B.E."/>
            <person name="Gibson G."/>
            <person name="Gilbert D."/>
            <person name="Gnerre S."/>
            <person name="Godfrey J."/>
            <person name="Good R."/>
            <person name="Gotea V."/>
            <person name="Gravely B."/>
            <person name="Greenberg A.J."/>
            <person name="Griffiths-Jones S."/>
            <person name="Gross S."/>
            <person name="Guigo R."/>
            <person name="Gustafson E.A."/>
            <person name="Haerty W."/>
            <person name="Hahn M.W."/>
            <person name="Halligan D.L."/>
            <person name="Halpern A.L."/>
            <person name="Halter G.M."/>
            <person name="Han M.V."/>
            <person name="Heger A."/>
            <person name="Hillier L."/>
            <person name="Hinrichs A.S."/>
            <person name="Holmes I."/>
            <person name="Hoskins R.A."/>
            <person name="Hubisz M.J."/>
            <person name="Hultmark D."/>
            <person name="Huntley M.A."/>
            <person name="Jaffe D.B."/>
            <person name="Jagadeeshan S."/>
            <person name="Jeck W.R."/>
            <person name="Johnson J."/>
            <person name="Jones C.D."/>
            <person name="Jordan W.C."/>
            <person name="Karpen G.H."/>
            <person name="Kataoka E."/>
            <person name="Keightley P.D."/>
            <person name="Kheradpour P."/>
            <person name="Kirkness E.F."/>
            <person name="Koerich L.B."/>
            <person name="Kristiansen K."/>
            <person name="Kudrna D."/>
            <person name="Kulathinal R.J."/>
            <person name="Kumar S."/>
            <person name="Kwok R."/>
            <person name="Lander E."/>
            <person name="Langley C.H."/>
            <person name="Lapoint R."/>
            <person name="Lazzaro B.P."/>
            <person name="Lee S.J."/>
            <person name="Levesque L."/>
            <person name="Li R."/>
            <person name="Lin C.F."/>
            <person name="Lin M.F."/>
            <person name="Lindblad-Toh K."/>
            <person name="Llopart A."/>
            <person name="Long M."/>
            <person name="Low L."/>
            <person name="Lozovsky E."/>
            <person name="Lu J."/>
            <person name="Luo M."/>
            <person name="Machado C.A."/>
            <person name="Makalowski W."/>
            <person name="Marzo M."/>
            <person name="Matsuda M."/>
            <person name="Matzkin L."/>
            <person name="McAllister B."/>
            <person name="McBride C.S."/>
            <person name="McKernan B."/>
            <person name="McKernan K."/>
            <person name="Mendez-Lago M."/>
            <person name="Minx P."/>
            <person name="Mollenhauer M.U."/>
            <person name="Montooth K."/>
            <person name="Mount S.M."/>
            <person name="Mu X."/>
            <person name="Myers E."/>
            <person name="Negre B."/>
            <person name="Newfeld S."/>
            <person name="Nielsen R."/>
            <person name="Noor M.A."/>
            <person name="O'Grady P."/>
            <person name="Pachter L."/>
            <person name="Papaceit M."/>
            <person name="Parisi M.J."/>
            <person name="Parisi M."/>
            <person name="Parts L."/>
            <person name="Pedersen J.S."/>
            <person name="Pesole G."/>
            <person name="Phillippy A.M."/>
            <person name="Ponting C.P."/>
            <person name="Pop M."/>
            <person name="Porcelli D."/>
            <person name="Powell J.R."/>
            <person name="Prohaska S."/>
            <person name="Pruitt K."/>
            <person name="Puig M."/>
            <person name="Quesneville H."/>
            <person name="Ram K.R."/>
            <person name="Rand D."/>
            <person name="Rasmussen M.D."/>
            <person name="Reed L.K."/>
            <person name="Reenan R."/>
            <person name="Reily A."/>
            <person name="Remington K.A."/>
            <person name="Rieger T.T."/>
            <person name="Ritchie M.G."/>
            <person name="Robin C."/>
            <person name="Rogers Y.H."/>
            <person name="Rohde C."/>
            <person name="Rozas J."/>
            <person name="Rubenfield M.J."/>
            <person name="Ruiz A."/>
            <person name="Russo S."/>
            <person name="Salzberg S.L."/>
            <person name="Sanchez-Gracia A."/>
            <person name="Saranga D.J."/>
            <person name="Sato H."/>
            <person name="Schaeffer S.W."/>
            <person name="Schatz M.C."/>
            <person name="Schlenke T."/>
            <person name="Schwartz R."/>
            <person name="Segarra C."/>
            <person name="Singh R.S."/>
            <person name="Sirot L."/>
            <person name="Sirota M."/>
            <person name="Sisneros N.B."/>
            <person name="Smith C.D."/>
            <person name="Smith T.F."/>
            <person name="Spieth J."/>
            <person name="Stage D.E."/>
            <person name="Stark A."/>
            <person name="Stephan W."/>
            <person name="Strausberg R.L."/>
            <person name="Strempel S."/>
            <person name="Sturgill D."/>
            <person name="Sutton G."/>
            <person name="Sutton G.G."/>
            <person name="Tao W."/>
            <person name="Teichmann S."/>
            <person name="Tobari Y.N."/>
            <person name="Tomimura Y."/>
            <person name="Tsolas J.M."/>
            <person name="Valente V.L."/>
            <person name="Venter E."/>
            <person name="Venter J.C."/>
            <person name="Vicario S."/>
            <person name="Vieira F.G."/>
            <person name="Vilella A.J."/>
            <person name="Villasante A."/>
            <person name="Walenz B."/>
            <person name="Wang J."/>
            <person name="Wasserman M."/>
            <person name="Watts T."/>
            <person name="Wilson D."/>
            <person name="Wilson R.K."/>
            <person name="Wing R.A."/>
            <person name="Wolfner M.F."/>
            <person name="Wong A."/>
            <person name="Wong G.K."/>
            <person name="Wu C.I."/>
            <person name="Wu G."/>
            <person name="Yamamoto D."/>
            <person name="Yang H.P."/>
            <person name="Yang S.P."/>
            <person name="Yorke J.A."/>
            <person name="Yoshida K."/>
            <person name="Zdobnov E."/>
            <person name="Zhang P."/>
            <person name="Zhang Y."/>
            <person name="Zimin A.V."/>
            <person name="Baldwin J."/>
            <person name="Abdouelleil A."/>
            <person name="Abdulkadir J."/>
            <person name="Abebe A."/>
            <person name="Abera B."/>
            <person name="Abreu J."/>
            <person name="Acer S.C."/>
            <person name="Aftuck L."/>
            <person name="Alexander A."/>
            <person name="An P."/>
            <person name="Anderson E."/>
            <person name="Anderson S."/>
            <person name="Arachi H."/>
            <person name="Azer M."/>
            <person name="Bachantsang P."/>
            <person name="Barry A."/>
            <person name="Bayul T."/>
            <person name="Berlin A."/>
            <person name="Bessette D."/>
            <person name="Bloom T."/>
            <person name="Blye J."/>
            <person name="Boguslavskiy L."/>
            <person name="Bonnet C."/>
            <person name="Boukhgalter B."/>
            <person name="Bourzgui I."/>
            <person name="Brown A."/>
            <person name="Cahill P."/>
            <person name="Channer S."/>
            <person name="Cheshatsang Y."/>
            <person name="Chuda L."/>
            <person name="Citroen M."/>
            <person name="Collymore A."/>
            <person name="Cooke P."/>
            <person name="Costello M."/>
            <person name="D'Aco K."/>
            <person name="Daza R."/>
            <person name="De Haan G."/>
            <person name="DeGray S."/>
            <person name="DeMaso C."/>
            <person name="Dhargay N."/>
            <person name="Dooley K."/>
            <person name="Dooley E."/>
            <person name="Doricent M."/>
            <person name="Dorje P."/>
            <person name="Dorjee K."/>
            <person name="Dupes A."/>
            <person name="Elong R."/>
            <person name="Falk J."/>
            <person name="Farina A."/>
            <person name="Faro S."/>
            <person name="Ferguson D."/>
            <person name="Fisher S."/>
            <person name="Foley C.D."/>
            <person name="Franke A."/>
            <person name="Friedrich D."/>
            <person name="Gadbois L."/>
            <person name="Gearin G."/>
            <person name="Gearin C.R."/>
            <person name="Giannoukos G."/>
            <person name="Goode T."/>
            <person name="Graham J."/>
            <person name="Grandbois E."/>
            <person name="Grewal S."/>
            <person name="Gyaltsen K."/>
            <person name="Hafez N."/>
            <person name="Hagos B."/>
            <person name="Hall J."/>
            <person name="Henson C."/>
            <person name="Hollinger A."/>
            <person name="Honan T."/>
            <person name="Huard M.D."/>
            <person name="Hughes L."/>
            <person name="Hurhula B."/>
            <person name="Husby M.E."/>
            <person name="Kamat A."/>
            <person name="Kanga B."/>
            <person name="Kashin S."/>
            <person name="Khazanovich D."/>
            <person name="Kisner P."/>
            <person name="Lance K."/>
            <person name="Lara M."/>
            <person name="Lee W."/>
            <person name="Lennon N."/>
            <person name="Letendre F."/>
            <person name="LeVine R."/>
            <person name="Lipovsky A."/>
            <person name="Liu X."/>
            <person name="Liu J."/>
            <person name="Liu S."/>
            <person name="Lokyitsang T."/>
            <person name="Lokyitsang Y."/>
            <person name="Lubonja R."/>
            <person name="Lui A."/>
            <person name="MacDonald P."/>
            <person name="Magnisalis V."/>
            <person name="Maru K."/>
            <person name="Matthews C."/>
            <person name="McCusker W."/>
            <person name="McDonough S."/>
            <person name="Mehta T."/>
            <person name="Meldrim J."/>
            <person name="Meneus L."/>
            <person name="Mihai O."/>
            <person name="Mihalev A."/>
            <person name="Mihova T."/>
            <person name="Mittelman R."/>
            <person name="Mlenga V."/>
            <person name="Montmayeur A."/>
            <person name="Mulrain L."/>
            <person name="Navidi A."/>
            <person name="Naylor J."/>
            <person name="Negash T."/>
            <person name="Nguyen T."/>
            <person name="Nguyen N."/>
            <person name="Nicol R."/>
            <person name="Norbu C."/>
            <person name="Norbu N."/>
            <person name="Novod N."/>
            <person name="O'Neill B."/>
            <person name="Osman S."/>
            <person name="Markiewicz E."/>
            <person name="Oyono O.L."/>
            <person name="Patti C."/>
            <person name="Phunkhang P."/>
            <person name="Pierre F."/>
            <person name="Priest M."/>
            <person name="Raghuraman S."/>
            <person name="Rege F."/>
            <person name="Reyes R."/>
            <person name="Rise C."/>
            <person name="Rogov P."/>
            <person name="Ross K."/>
            <person name="Ryan E."/>
            <person name="Settipalli S."/>
            <person name="Shea T."/>
            <person name="Sherpa N."/>
            <person name="Shi L."/>
            <person name="Shih D."/>
            <person name="Sparrow T."/>
            <person name="Spaulding J."/>
            <person name="Stalker J."/>
            <person name="Stange-Thomann N."/>
            <person name="Stavropoulos S."/>
            <person name="Stone C."/>
            <person name="Strader C."/>
            <person name="Tesfaye S."/>
            <person name="Thomson T."/>
            <person name="Thoulutsang Y."/>
            <person name="Thoulutsang D."/>
            <person name="Topham K."/>
            <person name="Topping I."/>
            <person name="Tsamla T."/>
            <person name="Vassiliev H."/>
            <person name="Vo A."/>
            <person name="Wangchuk T."/>
            <person name="Wangdi T."/>
            <person name="Weiand M."/>
            <person name="Wilkinson J."/>
            <person name="Wilson A."/>
            <person name="Yadav S."/>
            <person name="Young G."/>
            <person name="Yu Q."/>
            <person name="Zembek L."/>
            <person name="Zhong D."/>
            <person name="Zimmer A."/>
            <person name="Zwirko Z."/>
            <person name="Jaffe D.B."/>
            <person name="Alvarez P."/>
            <person name="Brockman W."/>
            <person name="Butler J."/>
            <person name="Chin C."/>
            <person name="Gnerre S."/>
            <person name="Grabherr M."/>
            <person name="Kleber M."/>
            <person name="Mauceli E."/>
            <person name="MacCallum I."/>
        </authorList>
    </citation>
    <scope>NUCLEOTIDE SEQUENCE [LARGE SCALE GENOMIC DNA]</scope>
    <source>
        <strain evidence="11">Tucson 14024-0371.13</strain>
    </source>
</reference>
<organism evidence="10 11">
    <name type="scientific">Drosophila ananassae</name>
    <name type="common">Fruit fly</name>
    <dbReference type="NCBI Taxonomy" id="7217"/>
    <lineage>
        <taxon>Eukaryota</taxon>
        <taxon>Metazoa</taxon>
        <taxon>Ecdysozoa</taxon>
        <taxon>Arthropoda</taxon>
        <taxon>Hexapoda</taxon>
        <taxon>Insecta</taxon>
        <taxon>Pterygota</taxon>
        <taxon>Neoptera</taxon>
        <taxon>Endopterygota</taxon>
        <taxon>Diptera</taxon>
        <taxon>Brachycera</taxon>
        <taxon>Muscomorpha</taxon>
        <taxon>Ephydroidea</taxon>
        <taxon>Drosophilidae</taxon>
        <taxon>Drosophila</taxon>
        <taxon>Sophophora</taxon>
    </lineage>
</organism>
<dbReference type="OrthoDB" id="8052755at2759"/>
<evidence type="ECO:0000313" key="10">
    <source>
        <dbReference type="EMBL" id="KPU74713.1"/>
    </source>
</evidence>
<feature type="coiled-coil region" evidence="6">
    <location>
        <begin position="59"/>
        <end position="86"/>
    </location>
</feature>
<dbReference type="InterPro" id="IPR036361">
    <property type="entry name" value="SAP_dom_sf"/>
</dbReference>
<keyword evidence="6" id="KW-0175">Coiled coil</keyword>
<evidence type="ECO:0000256" key="3">
    <source>
        <dbReference type="ARBA" id="ARBA00022722"/>
    </source>
</evidence>
<gene>
    <name evidence="10" type="primary">Dana\GF27817</name>
    <name evidence="10" type="ORF">GF27817</name>
</gene>
<feature type="region of interest" description="Disordered" evidence="7">
    <location>
        <begin position="609"/>
        <end position="653"/>
    </location>
</feature>
<dbReference type="PANTHER" id="PTHR37984">
    <property type="entry name" value="PROTEIN CBG26694"/>
    <property type="match status" value="1"/>
</dbReference>
<dbReference type="PANTHER" id="PTHR37984:SF5">
    <property type="entry name" value="PROTEIN NYNRIN-LIKE"/>
    <property type="match status" value="1"/>
</dbReference>
<dbReference type="SMART" id="SM00343">
    <property type="entry name" value="ZnF_C2HC"/>
    <property type="match status" value="1"/>
</dbReference>
<dbReference type="InterPro" id="IPR036875">
    <property type="entry name" value="Znf_CCHC_sf"/>
</dbReference>
<evidence type="ECO:0000256" key="7">
    <source>
        <dbReference type="SAM" id="MobiDB-lite"/>
    </source>
</evidence>
<dbReference type="GO" id="GO:0016779">
    <property type="term" value="F:nucleotidyltransferase activity"/>
    <property type="evidence" value="ECO:0007669"/>
    <property type="project" value="UniProtKB-KW"/>
</dbReference>
<keyword evidence="5" id="KW-0862">Zinc</keyword>
<dbReference type="EMBL" id="CH902641">
    <property type="protein sequence ID" value="KPU74713.1"/>
    <property type="molecule type" value="Genomic_DNA"/>
</dbReference>
<evidence type="ECO:0000256" key="2">
    <source>
        <dbReference type="ARBA" id="ARBA00022695"/>
    </source>
</evidence>
<keyword evidence="11" id="KW-1185">Reference proteome</keyword>
<dbReference type="SMR" id="A0A0P9BSR3"/>
<dbReference type="GO" id="GO:0003676">
    <property type="term" value="F:nucleic acid binding"/>
    <property type="evidence" value="ECO:0007669"/>
    <property type="project" value="InterPro"/>
</dbReference>
<dbReference type="Proteomes" id="UP000007801">
    <property type="component" value="Unassembled WGS sequence"/>
</dbReference>
<dbReference type="InterPro" id="IPR003034">
    <property type="entry name" value="SAP_dom"/>
</dbReference>
<keyword evidence="2" id="KW-0548">Nucleotidyltransferase</keyword>
<feature type="compositionally biased region" description="Acidic residues" evidence="7">
    <location>
        <begin position="613"/>
        <end position="625"/>
    </location>
</feature>
<dbReference type="Gene3D" id="4.10.60.10">
    <property type="entry name" value="Zinc finger, CCHC-type"/>
    <property type="match status" value="1"/>
</dbReference>
<dbReference type="PROSITE" id="PS50158">
    <property type="entry name" value="ZF_CCHC"/>
    <property type="match status" value="1"/>
</dbReference>
<dbReference type="GO" id="GO:0004519">
    <property type="term" value="F:endonuclease activity"/>
    <property type="evidence" value="ECO:0007669"/>
    <property type="project" value="UniProtKB-KW"/>
</dbReference>
<evidence type="ECO:0008006" key="12">
    <source>
        <dbReference type="Google" id="ProtNLM"/>
    </source>
</evidence>
<dbReference type="InterPro" id="IPR001878">
    <property type="entry name" value="Znf_CCHC"/>
</dbReference>
<dbReference type="GO" id="GO:0008270">
    <property type="term" value="F:zinc ion binding"/>
    <property type="evidence" value="ECO:0007669"/>
    <property type="project" value="UniProtKB-KW"/>
</dbReference>
<accession>A0A0P9BSR3</accession>
<feature type="compositionally biased region" description="Basic and acidic residues" evidence="7">
    <location>
        <begin position="626"/>
        <end position="636"/>
    </location>
</feature>
<dbReference type="Gene3D" id="1.10.720.30">
    <property type="entry name" value="SAP domain"/>
    <property type="match status" value="1"/>
</dbReference>
<dbReference type="Pfam" id="PF02037">
    <property type="entry name" value="SAP"/>
    <property type="match status" value="1"/>
</dbReference>
<dbReference type="InParanoid" id="A0A0P9BSR3"/>
<feature type="domain" description="CCHC-type" evidence="8">
    <location>
        <begin position="307"/>
        <end position="322"/>
    </location>
</feature>
<evidence type="ECO:0000313" key="11">
    <source>
        <dbReference type="Proteomes" id="UP000007801"/>
    </source>
</evidence>
<keyword evidence="5" id="KW-0863">Zinc-finger</keyword>
<protein>
    <recommendedName>
        <fullName evidence="12">CCHC-type domain-containing protein</fullName>
    </recommendedName>
</protein>
<feature type="domain" description="SAP" evidence="9">
    <location>
        <begin position="4"/>
        <end position="38"/>
    </location>
</feature>
<dbReference type="InterPro" id="IPR021109">
    <property type="entry name" value="Peptidase_aspartic_dom_sf"/>
</dbReference>
<dbReference type="Pfam" id="PF00098">
    <property type="entry name" value="zf-CCHC"/>
    <property type="match status" value="1"/>
</dbReference>
<evidence type="ECO:0000259" key="9">
    <source>
        <dbReference type="PROSITE" id="PS50800"/>
    </source>
</evidence>
<evidence type="ECO:0000259" key="8">
    <source>
        <dbReference type="PROSITE" id="PS50158"/>
    </source>
</evidence>
<dbReference type="SUPFAM" id="SSF68906">
    <property type="entry name" value="SAP domain"/>
    <property type="match status" value="1"/>
</dbReference>
<keyword evidence="5" id="KW-0479">Metal-binding</keyword>
<name>A0A0P9BSR3_DROAN</name>
<proteinExistence type="predicted"/>
<dbReference type="PROSITE" id="PS50800">
    <property type="entry name" value="SAP"/>
    <property type="match status" value="1"/>
</dbReference>
<evidence type="ECO:0000256" key="4">
    <source>
        <dbReference type="ARBA" id="ARBA00022759"/>
    </source>
</evidence>
<sequence>MVKIAELKVDQLRFLLRERNLAAAGSRAELVQRLVEFEESEDVEMPQASGNVSQREESVTSQAAAISQLQNEMTELKNMMAQLVSMQRPNADDGVNRQQRTEETRRNITGDDIPNLQARNNVRQASVKEIADTLPEFDPGDENAISVNQFIDRVNKVIKGPAKMWFDSSPVVHTTWSDFAQAMRDEFGASPDEAEVHFNMTNATRRAKETVKEYCFRMSALGVRYSLSEAAVIRYVRAGLQHRELQNSIAAIHFSTMKQLRDAAESYFVNRGRTTANKKEFVPKYNNFEMKQDSDVKTAKPKDLKTCFKCGELGHFANSCPNTGSQASIIRQSVADELKADRHECSMRIRGICGGSCILSEEVVIQMDVEGKTIDAKLYVADDELLQEDLLLGQDVIVSAQLSLKFTAEDVEVKRAVQQAETIGSERGTHKLLINMQNNQERSQMNQLLSKFEDVFSTGLQGIGKTNIVQAKIDVESNQLLFGYEPRDILKNTLTSVIQNQEQRMMTDVELDTLRADAATRVNDQRAAAKKRYDAKHAKPTQYKLGDIVLVENEPSSTGTSRKLEPRYKGPFIVNKVLPNDRYLVEDIPQAQRKQRHYKSVYAPDKMKRWCELPEDDQDDDDDSKDDPIYESREDAENLSGKAECKQLSSNQM</sequence>
<evidence type="ECO:0000256" key="6">
    <source>
        <dbReference type="SAM" id="Coils"/>
    </source>
</evidence>
<dbReference type="InterPro" id="IPR050951">
    <property type="entry name" value="Retrovirus_Pol_polyprotein"/>
</dbReference>
<keyword evidence="1" id="KW-0808">Transferase</keyword>
<keyword evidence="3" id="KW-0540">Nuclease</keyword>
<keyword evidence="4" id="KW-0255">Endonuclease</keyword>
<dbReference type="Gene3D" id="2.40.70.10">
    <property type="entry name" value="Acid Proteases"/>
    <property type="match status" value="1"/>
</dbReference>
<keyword evidence="4" id="KW-0378">Hydrolase</keyword>
<evidence type="ECO:0000256" key="1">
    <source>
        <dbReference type="ARBA" id="ARBA00022679"/>
    </source>
</evidence>